<dbReference type="RefSeq" id="WP_136954321.1">
    <property type="nucleotide sequence ID" value="NZ_CP039691.1"/>
</dbReference>
<dbReference type="KEGG" id="alf:CFBP5473_05615"/>
<keyword evidence="4" id="KW-1185">Reference proteome</keyword>
<dbReference type="OrthoDB" id="8455014at2"/>
<dbReference type="Proteomes" id="UP000826513">
    <property type="component" value="Chromosome 1"/>
</dbReference>
<dbReference type="STRING" id="1367849.GCA_000518585_01572"/>
<dbReference type="Proteomes" id="UP000298545">
    <property type="component" value="Chromosome circular"/>
</dbReference>
<dbReference type="EMBL" id="CP072167">
    <property type="protein sequence ID" value="QYA07119.1"/>
    <property type="molecule type" value="Genomic_DNA"/>
</dbReference>
<dbReference type="AlphaFoldDB" id="A0A4D7DL89"/>
<evidence type="ECO:0000313" key="3">
    <source>
        <dbReference type="Proteomes" id="UP000298545"/>
    </source>
</evidence>
<protein>
    <submittedName>
        <fullName evidence="1">Uncharacterized protein</fullName>
    </submittedName>
</protein>
<evidence type="ECO:0000313" key="1">
    <source>
        <dbReference type="EMBL" id="QCI97445.1"/>
    </source>
</evidence>
<sequence length="111" mass="12559">MTNSLKIELMSRLGTFRPSDRTHIDNALKDGVNRQTALDAIKDFVIGWEEADWLEAYSIERIGKWIAKYQSKDTVDVLSGWARKNSPSARQPARPALLRGLEVGVKNKEFA</sequence>
<dbReference type="EMBL" id="CP039691">
    <property type="protein sequence ID" value="QCI97445.1"/>
    <property type="molecule type" value="Genomic_DNA"/>
</dbReference>
<name>A0A4D7DL89_9HYPH</name>
<evidence type="ECO:0000313" key="4">
    <source>
        <dbReference type="Proteomes" id="UP000826513"/>
    </source>
</evidence>
<proteinExistence type="predicted"/>
<gene>
    <name evidence="1" type="ORF">CFBP5473_05615</name>
    <name evidence="2" type="ORF">J5285_14070</name>
</gene>
<accession>A0A4D7DL89</accession>
<reference evidence="1 3" key="1">
    <citation type="submission" date="2019-04" db="EMBL/GenBank/DDBJ databases">
        <title>Complete genome sequence of Agrobacterium larrymoorei CFBP5473.</title>
        <authorList>
            <person name="Haryono M."/>
            <person name="Chou L."/>
            <person name="Lin Y.-C."/>
            <person name="Lai E.-M."/>
            <person name="Kuo C.-H."/>
        </authorList>
    </citation>
    <scope>NUCLEOTIDE SEQUENCE [LARGE SCALE GENOMIC DNA]</scope>
    <source>
        <strain evidence="1 3">CFBP5473</strain>
    </source>
</reference>
<evidence type="ECO:0000313" key="2">
    <source>
        <dbReference type="EMBL" id="QYA07119.1"/>
    </source>
</evidence>
<reference evidence="2 4" key="2">
    <citation type="submission" date="2021-03" db="EMBL/GenBank/DDBJ databases">
        <title>Rapid diversification of plasmids in a genus of pathogenic and nitrogen fixing bacteria.</title>
        <authorList>
            <person name="Weisberg A.J."/>
            <person name="Miller M."/>
            <person name="Ream W."/>
            <person name="Grunwald N.J."/>
            <person name="Chang J.H."/>
        </authorList>
    </citation>
    <scope>NUCLEOTIDE SEQUENCE [LARGE SCALE GENOMIC DNA]</scope>
    <source>
        <strain evidence="2 4">AF3.44</strain>
    </source>
</reference>
<organism evidence="1 3">
    <name type="scientific">Agrobacterium larrymoorei</name>
    <dbReference type="NCBI Taxonomy" id="160699"/>
    <lineage>
        <taxon>Bacteria</taxon>
        <taxon>Pseudomonadati</taxon>
        <taxon>Pseudomonadota</taxon>
        <taxon>Alphaproteobacteria</taxon>
        <taxon>Hyphomicrobiales</taxon>
        <taxon>Rhizobiaceae</taxon>
        <taxon>Rhizobium/Agrobacterium group</taxon>
        <taxon>Agrobacterium</taxon>
    </lineage>
</organism>